<dbReference type="Gene3D" id="3.30.2310.20">
    <property type="entry name" value="RelE-like"/>
    <property type="match status" value="1"/>
</dbReference>
<keyword evidence="1" id="KW-1277">Toxin-antitoxin system</keyword>
<gene>
    <name evidence="2" type="ORF">MB09_01670</name>
</gene>
<name>A0ABR5DMC0_9FLAO</name>
<dbReference type="EMBL" id="JSVU01000001">
    <property type="protein sequence ID" value="KJJ39897.1"/>
    <property type="molecule type" value="Genomic_DNA"/>
</dbReference>
<accession>A0ABR5DMC0</accession>
<dbReference type="InterPro" id="IPR035093">
    <property type="entry name" value="RelE/ParE_toxin_dom_sf"/>
</dbReference>
<evidence type="ECO:0000313" key="2">
    <source>
        <dbReference type="EMBL" id="KJJ39897.1"/>
    </source>
</evidence>
<evidence type="ECO:0008006" key="4">
    <source>
        <dbReference type="Google" id="ProtNLM"/>
    </source>
</evidence>
<evidence type="ECO:0000313" key="3">
    <source>
        <dbReference type="Proteomes" id="UP000033497"/>
    </source>
</evidence>
<dbReference type="InterPro" id="IPR007712">
    <property type="entry name" value="RelE/ParE_toxin"/>
</dbReference>
<evidence type="ECO:0000256" key="1">
    <source>
        <dbReference type="ARBA" id="ARBA00022649"/>
    </source>
</evidence>
<reference evidence="2 3" key="1">
    <citation type="submission" date="2014-10" db="EMBL/GenBank/DDBJ databases">
        <title>Genome sequencing of Vitellibacter vladivostokensis KMM 3516.</title>
        <authorList>
            <person name="Thevarajoo S."/>
            <person name="Selvaratnam C."/>
            <person name="Goh K.M."/>
            <person name="Chong C.S."/>
        </authorList>
    </citation>
    <scope>NUCLEOTIDE SEQUENCE [LARGE SCALE GENOMIC DNA]</scope>
    <source>
        <strain evidence="2 3">KMM 3516</strain>
    </source>
</reference>
<dbReference type="Pfam" id="PF05016">
    <property type="entry name" value="ParE_toxin"/>
    <property type="match status" value="1"/>
</dbReference>
<comment type="caution">
    <text evidence="2">The sequence shown here is derived from an EMBL/GenBank/DDBJ whole genome shotgun (WGS) entry which is preliminary data.</text>
</comment>
<keyword evidence="3" id="KW-1185">Reference proteome</keyword>
<dbReference type="RefSeq" id="WP_045079111.1">
    <property type="nucleotide sequence ID" value="NZ_JSVU01000001.1"/>
</dbReference>
<proteinExistence type="predicted"/>
<sequence>MADKIFFSEDAKLDIYRAKCQYDLAQKGDLFLDDIFNTLEVVKLIPQAFQIKYDSIRVVALEHFRFSLHYEIKDNEIRIWRVLHQHQSY</sequence>
<organism evidence="2 3">
    <name type="scientific">Aequorivita vladivostokensis</name>
    <dbReference type="NCBI Taxonomy" id="171194"/>
    <lineage>
        <taxon>Bacteria</taxon>
        <taxon>Pseudomonadati</taxon>
        <taxon>Bacteroidota</taxon>
        <taxon>Flavobacteriia</taxon>
        <taxon>Flavobacteriales</taxon>
        <taxon>Flavobacteriaceae</taxon>
        <taxon>Aequorivita</taxon>
    </lineage>
</organism>
<protein>
    <recommendedName>
        <fullName evidence="4">Plasmid stabilization protein</fullName>
    </recommendedName>
</protein>
<dbReference type="Proteomes" id="UP000033497">
    <property type="component" value="Unassembled WGS sequence"/>
</dbReference>